<reference evidence="1" key="2">
    <citation type="submission" date="2020-11" db="EMBL/GenBank/DDBJ databases">
        <authorList>
            <person name="McCartney M.A."/>
            <person name="Auch B."/>
            <person name="Kono T."/>
            <person name="Mallez S."/>
            <person name="Becker A."/>
            <person name="Gohl D.M."/>
            <person name="Silverstein K.A.T."/>
            <person name="Koren S."/>
            <person name="Bechman K.B."/>
            <person name="Herman A."/>
            <person name="Abrahante J.E."/>
            <person name="Garbe J."/>
        </authorList>
    </citation>
    <scope>NUCLEOTIDE SEQUENCE</scope>
    <source>
        <strain evidence="1">Duluth1</strain>
        <tissue evidence="1">Whole animal</tissue>
    </source>
</reference>
<dbReference type="Proteomes" id="UP000828390">
    <property type="component" value="Unassembled WGS sequence"/>
</dbReference>
<accession>A0A9D4GYK7</accession>
<evidence type="ECO:0000313" key="2">
    <source>
        <dbReference type="Proteomes" id="UP000828390"/>
    </source>
</evidence>
<dbReference type="AlphaFoldDB" id="A0A9D4GYK7"/>
<protein>
    <submittedName>
        <fullName evidence="1">Uncharacterized protein</fullName>
    </submittedName>
</protein>
<gene>
    <name evidence="1" type="ORF">DPMN_125649</name>
</gene>
<proteinExistence type="predicted"/>
<reference evidence="1" key="1">
    <citation type="journal article" date="2019" name="bioRxiv">
        <title>The Genome of the Zebra Mussel, Dreissena polymorpha: A Resource for Invasive Species Research.</title>
        <authorList>
            <person name="McCartney M.A."/>
            <person name="Auch B."/>
            <person name="Kono T."/>
            <person name="Mallez S."/>
            <person name="Zhang Y."/>
            <person name="Obille A."/>
            <person name="Becker A."/>
            <person name="Abrahante J.E."/>
            <person name="Garbe J."/>
            <person name="Badalamenti J.P."/>
            <person name="Herman A."/>
            <person name="Mangelson H."/>
            <person name="Liachko I."/>
            <person name="Sullivan S."/>
            <person name="Sone E.D."/>
            <person name="Koren S."/>
            <person name="Silverstein K.A.T."/>
            <person name="Beckman K.B."/>
            <person name="Gohl D.M."/>
        </authorList>
    </citation>
    <scope>NUCLEOTIDE SEQUENCE</scope>
    <source>
        <strain evidence="1">Duluth1</strain>
        <tissue evidence="1">Whole animal</tissue>
    </source>
</reference>
<comment type="caution">
    <text evidence="1">The sequence shown here is derived from an EMBL/GenBank/DDBJ whole genome shotgun (WGS) entry which is preliminary data.</text>
</comment>
<keyword evidence="2" id="KW-1185">Reference proteome</keyword>
<name>A0A9D4GYK7_DREPO</name>
<organism evidence="1 2">
    <name type="scientific">Dreissena polymorpha</name>
    <name type="common">Zebra mussel</name>
    <name type="synonym">Mytilus polymorpha</name>
    <dbReference type="NCBI Taxonomy" id="45954"/>
    <lineage>
        <taxon>Eukaryota</taxon>
        <taxon>Metazoa</taxon>
        <taxon>Spiralia</taxon>
        <taxon>Lophotrochozoa</taxon>
        <taxon>Mollusca</taxon>
        <taxon>Bivalvia</taxon>
        <taxon>Autobranchia</taxon>
        <taxon>Heteroconchia</taxon>
        <taxon>Euheterodonta</taxon>
        <taxon>Imparidentia</taxon>
        <taxon>Neoheterodontei</taxon>
        <taxon>Myida</taxon>
        <taxon>Dreissenoidea</taxon>
        <taxon>Dreissenidae</taxon>
        <taxon>Dreissena</taxon>
    </lineage>
</organism>
<sequence length="158" mass="17743">MPVNGRLQINSDDKKVVIKPNDPEFVPLEIVIENIDADEELDEKTVKAGEKIGQATTARVCKERKLTINVNETVGSPQDPKTGKLLEITIGEATNPEQSGWMSTSDSRDKNSIHVSVRKAQEAILLDADYDYTDPSPFLDRLVPIPKWIQECNDHEFR</sequence>
<dbReference type="EMBL" id="JAIWYP010000005">
    <property type="protein sequence ID" value="KAH3823826.1"/>
    <property type="molecule type" value="Genomic_DNA"/>
</dbReference>
<evidence type="ECO:0000313" key="1">
    <source>
        <dbReference type="EMBL" id="KAH3823826.1"/>
    </source>
</evidence>